<dbReference type="SUPFAM" id="SSF54928">
    <property type="entry name" value="RNA-binding domain, RBD"/>
    <property type="match status" value="1"/>
</dbReference>
<evidence type="ECO:0000256" key="3">
    <source>
        <dbReference type="PROSITE-ProRule" id="PRU00023"/>
    </source>
</evidence>
<dbReference type="InterPro" id="IPR002110">
    <property type="entry name" value="Ankyrin_rpt"/>
</dbReference>
<dbReference type="InterPro" id="IPR035979">
    <property type="entry name" value="RBD_domain_sf"/>
</dbReference>
<reference evidence="6 7" key="1">
    <citation type="submission" date="2017-06" db="EMBL/GenBank/DDBJ databases">
        <title>A platform for efficient transgenesis in Macrostomum lignano, a flatworm model organism for stem cell research.</title>
        <authorList>
            <person name="Berezikov E."/>
        </authorList>
    </citation>
    <scope>NUCLEOTIDE SEQUENCE [LARGE SCALE GENOMIC DNA]</scope>
    <source>
        <strain evidence="6">DV1</strain>
        <tissue evidence="6">Whole organism</tissue>
    </source>
</reference>
<dbReference type="InterPro" id="IPR036770">
    <property type="entry name" value="Ankyrin_rpt-contain_sf"/>
</dbReference>
<feature type="compositionally biased region" description="Low complexity" evidence="4">
    <location>
        <begin position="117"/>
        <end position="143"/>
    </location>
</feature>
<keyword evidence="7" id="KW-1185">Reference proteome</keyword>
<dbReference type="Pfam" id="PF13637">
    <property type="entry name" value="Ank_4"/>
    <property type="match status" value="1"/>
</dbReference>
<feature type="compositionally biased region" description="Polar residues" evidence="4">
    <location>
        <begin position="144"/>
        <end position="160"/>
    </location>
</feature>
<dbReference type="PANTHER" id="PTHR24198:SF165">
    <property type="entry name" value="ANKYRIN REPEAT-CONTAINING PROTEIN-RELATED"/>
    <property type="match status" value="1"/>
</dbReference>
<dbReference type="PANTHER" id="PTHR24198">
    <property type="entry name" value="ANKYRIN REPEAT AND PROTEIN KINASE DOMAIN-CONTAINING PROTEIN"/>
    <property type="match status" value="1"/>
</dbReference>
<dbReference type="PROSITE" id="PS50297">
    <property type="entry name" value="ANK_REP_REGION"/>
    <property type="match status" value="1"/>
</dbReference>
<gene>
    <name evidence="6" type="ORF">BOX15_Mlig032031g1</name>
</gene>
<feature type="repeat" description="ANK" evidence="3">
    <location>
        <begin position="285"/>
        <end position="317"/>
    </location>
</feature>
<evidence type="ECO:0000259" key="5">
    <source>
        <dbReference type="PROSITE" id="PS50225"/>
    </source>
</evidence>
<dbReference type="Proteomes" id="UP000215902">
    <property type="component" value="Unassembled WGS sequence"/>
</dbReference>
<dbReference type="STRING" id="282301.A0A267H157"/>
<dbReference type="EMBL" id="NIVC01000090">
    <property type="protein sequence ID" value="PAA91307.1"/>
    <property type="molecule type" value="Genomic_DNA"/>
</dbReference>
<dbReference type="GO" id="GO:0003676">
    <property type="term" value="F:nucleic acid binding"/>
    <property type="evidence" value="ECO:0007669"/>
    <property type="project" value="InterPro"/>
</dbReference>
<evidence type="ECO:0000256" key="2">
    <source>
        <dbReference type="ARBA" id="ARBA00023043"/>
    </source>
</evidence>
<name>A0A267H157_9PLAT</name>
<dbReference type="Gene3D" id="1.25.40.20">
    <property type="entry name" value="Ankyrin repeat-containing domain"/>
    <property type="match status" value="1"/>
</dbReference>
<proteinExistence type="predicted"/>
<dbReference type="OrthoDB" id="70519at2759"/>
<sequence length="575" mass="63115">LTSSQVGTMAKSLSGASSGSLFSSCTLYLANLPAQATATDIARMFEPITGRLVDCQLGQSGTGLLVCQRPDLAERAYNTELAVFGRPIIIRLQPAQIRTNQSAYSTVSSSNRHRNNQHQNQARRQQQQQRSRQRWSQNQRCRNGTSAKSDSNTTTTDESRLCSQANRALNLNQKSTSNSSDTVESSLRCSRQALELAIRERNTAKLEAVAAKWPGGTAAFAEFCSVNSGAGYRGTGFLPLVHDLVSEARKPKELLLQLIECCRVGLDEKQAADTVNRLVNSRDQYGFTPLHRAVRSGSDEAAEILLANGADATAVTDRDRRTALHIHLWLGCGPLAYRLLDSGADPDACDADNWTPLHWCAKNAHLDFAKHLICKRGVRLFRSQGCTLSPLKLCLQQINQCVNGPMARTQQQQQPQQQQQQNVLQSLFAIARLLLRHGAVLPAQSFLADWLVATSNDNVGWSPQNSTAQRYTQLVHLLAAEGADYVVLEDVDSDAVVEPADDVGVRTPRSLVQLCRLSIRSRLRLLSGGRSILSRLNRLPLPPRLLRLVDLPDLAAGDGGENGDFTCALDVQYRE</sequence>
<evidence type="ECO:0000313" key="6">
    <source>
        <dbReference type="EMBL" id="PAA91307.1"/>
    </source>
</evidence>
<dbReference type="Pfam" id="PF07525">
    <property type="entry name" value="SOCS_box"/>
    <property type="match status" value="1"/>
</dbReference>
<keyword evidence="2 3" id="KW-0040">ANK repeat</keyword>
<dbReference type="CDD" id="cd00590">
    <property type="entry name" value="RRM_SF"/>
    <property type="match status" value="1"/>
</dbReference>
<dbReference type="Gene3D" id="3.30.70.330">
    <property type="match status" value="1"/>
</dbReference>
<dbReference type="PROSITE" id="PS50225">
    <property type="entry name" value="SOCS"/>
    <property type="match status" value="1"/>
</dbReference>
<protein>
    <recommendedName>
        <fullName evidence="5">SOCS box domain-containing protein</fullName>
    </recommendedName>
</protein>
<accession>A0A267H157</accession>
<dbReference type="PROSITE" id="PS50088">
    <property type="entry name" value="ANK_REPEAT"/>
    <property type="match status" value="1"/>
</dbReference>
<evidence type="ECO:0000256" key="4">
    <source>
        <dbReference type="SAM" id="MobiDB-lite"/>
    </source>
</evidence>
<dbReference type="InterPro" id="IPR012677">
    <property type="entry name" value="Nucleotide-bd_a/b_plait_sf"/>
</dbReference>
<organism evidence="6 7">
    <name type="scientific">Macrostomum lignano</name>
    <dbReference type="NCBI Taxonomy" id="282301"/>
    <lineage>
        <taxon>Eukaryota</taxon>
        <taxon>Metazoa</taxon>
        <taxon>Spiralia</taxon>
        <taxon>Lophotrochozoa</taxon>
        <taxon>Platyhelminthes</taxon>
        <taxon>Rhabditophora</taxon>
        <taxon>Macrostomorpha</taxon>
        <taxon>Macrostomida</taxon>
        <taxon>Macrostomidae</taxon>
        <taxon>Macrostomum</taxon>
    </lineage>
</organism>
<dbReference type="Pfam" id="PF13857">
    <property type="entry name" value="Ank_5"/>
    <property type="match status" value="1"/>
</dbReference>
<feature type="region of interest" description="Disordered" evidence="4">
    <location>
        <begin position="101"/>
        <end position="160"/>
    </location>
</feature>
<dbReference type="SMART" id="SM00248">
    <property type="entry name" value="ANK"/>
    <property type="match status" value="3"/>
</dbReference>
<feature type="domain" description="SOCS box" evidence="5">
    <location>
        <begin position="506"/>
        <end position="555"/>
    </location>
</feature>
<dbReference type="SUPFAM" id="SSF48403">
    <property type="entry name" value="Ankyrin repeat"/>
    <property type="match status" value="1"/>
</dbReference>
<comment type="caution">
    <text evidence="6">The sequence shown here is derived from an EMBL/GenBank/DDBJ whole genome shotgun (WGS) entry which is preliminary data.</text>
</comment>
<evidence type="ECO:0000313" key="7">
    <source>
        <dbReference type="Proteomes" id="UP000215902"/>
    </source>
</evidence>
<keyword evidence="1" id="KW-0677">Repeat</keyword>
<feature type="non-terminal residue" evidence="6">
    <location>
        <position position="1"/>
    </location>
</feature>
<dbReference type="InterPro" id="IPR001496">
    <property type="entry name" value="SOCS_box"/>
</dbReference>
<dbReference type="AlphaFoldDB" id="A0A267H157"/>
<evidence type="ECO:0000256" key="1">
    <source>
        <dbReference type="ARBA" id="ARBA00022737"/>
    </source>
</evidence>